<dbReference type="EMBL" id="JANTQA010000015">
    <property type="protein sequence ID" value="KAJ3447785.1"/>
    <property type="molecule type" value="Genomic_DNA"/>
</dbReference>
<evidence type="ECO:0000256" key="2">
    <source>
        <dbReference type="SAM" id="SignalP"/>
    </source>
</evidence>
<keyword evidence="1" id="KW-1133">Transmembrane helix</keyword>
<evidence type="ECO:0000256" key="1">
    <source>
        <dbReference type="SAM" id="Phobius"/>
    </source>
</evidence>
<reference evidence="3" key="1">
    <citation type="submission" date="2022-08" db="EMBL/GenBank/DDBJ databases">
        <title>Novel sulphate-reducing endosymbionts in the free-living metamonad Anaeramoeba.</title>
        <authorList>
            <person name="Jerlstrom-Hultqvist J."/>
            <person name="Cepicka I."/>
            <person name="Gallot-Lavallee L."/>
            <person name="Salas-Leiva D."/>
            <person name="Curtis B.A."/>
            <person name="Zahonova K."/>
            <person name="Pipaliya S."/>
            <person name="Dacks J."/>
            <person name="Roger A.J."/>
        </authorList>
    </citation>
    <scope>NUCLEOTIDE SEQUENCE</scope>
    <source>
        <strain evidence="3">Busselton2</strain>
    </source>
</reference>
<dbReference type="AlphaFoldDB" id="A0AAV8A2I3"/>
<proteinExistence type="predicted"/>
<sequence length="145" mass="15992">MNHPNKTFLLLLIFLVFSKNAFAGNCTDYESNNDCVTGDDQCHCVWYQCKAGDVLDKNNAWCLEGDKNGVKESIKKNYPCPLSDDGVSTTYKCSKSENESSSSGKTAIIAVSIIVVVAIVLVAIYLIRKKKRSPKYDSLSTPLVK</sequence>
<protein>
    <submittedName>
        <fullName evidence="3">Uncharacterized protein</fullName>
    </submittedName>
</protein>
<dbReference type="Proteomes" id="UP001146793">
    <property type="component" value="Unassembled WGS sequence"/>
</dbReference>
<comment type="caution">
    <text evidence="3">The sequence shown here is derived from an EMBL/GenBank/DDBJ whole genome shotgun (WGS) entry which is preliminary data.</text>
</comment>
<evidence type="ECO:0000313" key="3">
    <source>
        <dbReference type="EMBL" id="KAJ3447785.1"/>
    </source>
</evidence>
<gene>
    <name evidence="3" type="ORF">M0812_00257</name>
</gene>
<organism evidence="3 4">
    <name type="scientific">Anaeramoeba flamelloides</name>
    <dbReference type="NCBI Taxonomy" id="1746091"/>
    <lineage>
        <taxon>Eukaryota</taxon>
        <taxon>Metamonada</taxon>
        <taxon>Anaeramoebidae</taxon>
        <taxon>Anaeramoeba</taxon>
    </lineage>
</organism>
<name>A0AAV8A2I3_9EUKA</name>
<feature type="chain" id="PRO_5043922329" evidence="2">
    <location>
        <begin position="24"/>
        <end position="145"/>
    </location>
</feature>
<feature type="transmembrane region" description="Helical" evidence="1">
    <location>
        <begin position="107"/>
        <end position="127"/>
    </location>
</feature>
<evidence type="ECO:0000313" key="4">
    <source>
        <dbReference type="Proteomes" id="UP001146793"/>
    </source>
</evidence>
<keyword evidence="1" id="KW-0472">Membrane</keyword>
<feature type="signal peptide" evidence="2">
    <location>
        <begin position="1"/>
        <end position="23"/>
    </location>
</feature>
<keyword evidence="1" id="KW-0812">Transmembrane</keyword>
<keyword evidence="2" id="KW-0732">Signal</keyword>
<accession>A0AAV8A2I3</accession>